<dbReference type="InterPro" id="IPR050959">
    <property type="entry name" value="MarA-like"/>
</dbReference>
<dbReference type="EMBL" id="DVKS01000206">
    <property type="protein sequence ID" value="HIT42900.1"/>
    <property type="molecule type" value="Genomic_DNA"/>
</dbReference>
<sequence>MEKNSEESIERVLSCIEENLFRKPDLNMAAHAAHYSRYHLHRMFTRMTGMPLYSYMERRRLTKAAKLLAYGAAYAALSAAVRKWMK</sequence>
<evidence type="ECO:0000259" key="4">
    <source>
        <dbReference type="PROSITE" id="PS01124"/>
    </source>
</evidence>
<evidence type="ECO:0000256" key="1">
    <source>
        <dbReference type="ARBA" id="ARBA00023015"/>
    </source>
</evidence>
<keyword evidence="1" id="KW-0805">Transcription regulation</keyword>
<dbReference type="PROSITE" id="PS01124">
    <property type="entry name" value="HTH_ARAC_FAMILY_2"/>
    <property type="match status" value="1"/>
</dbReference>
<dbReference type="PANTHER" id="PTHR47504:SF5">
    <property type="entry name" value="RIGHT ORIGIN-BINDING PROTEIN"/>
    <property type="match status" value="1"/>
</dbReference>
<accession>A0A9D1GL19</accession>
<dbReference type="AlphaFoldDB" id="A0A9D1GL19"/>
<reference evidence="5" key="1">
    <citation type="submission" date="2020-10" db="EMBL/GenBank/DDBJ databases">
        <authorList>
            <person name="Gilroy R."/>
        </authorList>
    </citation>
    <scope>NUCLEOTIDE SEQUENCE</scope>
    <source>
        <strain evidence="5">CHK123-3438</strain>
    </source>
</reference>
<dbReference type="InterPro" id="IPR009057">
    <property type="entry name" value="Homeodomain-like_sf"/>
</dbReference>
<comment type="caution">
    <text evidence="5">The sequence shown here is derived from an EMBL/GenBank/DDBJ whole genome shotgun (WGS) entry which is preliminary data.</text>
</comment>
<dbReference type="Pfam" id="PF12833">
    <property type="entry name" value="HTH_18"/>
    <property type="match status" value="1"/>
</dbReference>
<evidence type="ECO:0000313" key="5">
    <source>
        <dbReference type="EMBL" id="HIT42900.1"/>
    </source>
</evidence>
<dbReference type="GO" id="GO:0003700">
    <property type="term" value="F:DNA-binding transcription factor activity"/>
    <property type="evidence" value="ECO:0007669"/>
    <property type="project" value="InterPro"/>
</dbReference>
<keyword evidence="2" id="KW-0238">DNA-binding</keyword>
<dbReference type="Proteomes" id="UP000886860">
    <property type="component" value="Unassembled WGS sequence"/>
</dbReference>
<keyword evidence="3" id="KW-0804">Transcription</keyword>
<evidence type="ECO:0000256" key="2">
    <source>
        <dbReference type="ARBA" id="ARBA00023125"/>
    </source>
</evidence>
<evidence type="ECO:0000313" key="6">
    <source>
        <dbReference type="Proteomes" id="UP000886860"/>
    </source>
</evidence>
<organism evidence="5 6">
    <name type="scientific">Candidatus Caccovicinus merdipullorum</name>
    <dbReference type="NCBI Taxonomy" id="2840724"/>
    <lineage>
        <taxon>Bacteria</taxon>
        <taxon>Bacillati</taxon>
        <taxon>Bacillota</taxon>
        <taxon>Clostridia</taxon>
        <taxon>Eubacteriales</taxon>
        <taxon>Candidatus Caccovicinus</taxon>
    </lineage>
</organism>
<gene>
    <name evidence="5" type="ORF">IAB60_12540</name>
</gene>
<dbReference type="SMART" id="SM00342">
    <property type="entry name" value="HTH_ARAC"/>
    <property type="match status" value="1"/>
</dbReference>
<protein>
    <submittedName>
        <fullName evidence="5">Helix-turn-helix transcriptional regulator</fullName>
    </submittedName>
</protein>
<dbReference type="GO" id="GO:0043565">
    <property type="term" value="F:sequence-specific DNA binding"/>
    <property type="evidence" value="ECO:0007669"/>
    <property type="project" value="InterPro"/>
</dbReference>
<dbReference type="InterPro" id="IPR018060">
    <property type="entry name" value="HTH_AraC"/>
</dbReference>
<dbReference type="SUPFAM" id="SSF46689">
    <property type="entry name" value="Homeodomain-like"/>
    <property type="match status" value="1"/>
</dbReference>
<evidence type="ECO:0000256" key="3">
    <source>
        <dbReference type="ARBA" id="ARBA00023163"/>
    </source>
</evidence>
<dbReference type="PANTHER" id="PTHR47504">
    <property type="entry name" value="RIGHT ORIGIN-BINDING PROTEIN"/>
    <property type="match status" value="1"/>
</dbReference>
<reference evidence="5" key="2">
    <citation type="journal article" date="2021" name="PeerJ">
        <title>Extensive microbial diversity within the chicken gut microbiome revealed by metagenomics and culture.</title>
        <authorList>
            <person name="Gilroy R."/>
            <person name="Ravi A."/>
            <person name="Getino M."/>
            <person name="Pursley I."/>
            <person name="Horton D.L."/>
            <person name="Alikhan N.F."/>
            <person name="Baker D."/>
            <person name="Gharbi K."/>
            <person name="Hall N."/>
            <person name="Watson M."/>
            <person name="Adriaenssens E.M."/>
            <person name="Foster-Nyarko E."/>
            <person name="Jarju S."/>
            <person name="Secka A."/>
            <person name="Antonio M."/>
            <person name="Oren A."/>
            <person name="Chaudhuri R.R."/>
            <person name="La Ragione R."/>
            <person name="Hildebrand F."/>
            <person name="Pallen M.J."/>
        </authorList>
    </citation>
    <scope>NUCLEOTIDE SEQUENCE</scope>
    <source>
        <strain evidence="5">CHK123-3438</strain>
    </source>
</reference>
<dbReference type="Gene3D" id="1.10.10.60">
    <property type="entry name" value="Homeodomain-like"/>
    <property type="match status" value="1"/>
</dbReference>
<feature type="domain" description="HTH araC/xylS-type" evidence="4">
    <location>
        <begin position="10"/>
        <end position="86"/>
    </location>
</feature>
<name>A0A9D1GL19_9FIRM</name>
<proteinExistence type="predicted"/>